<gene>
    <name evidence="1" type="ORF">KFE25_001971</name>
</gene>
<keyword evidence="2" id="KW-1185">Reference proteome</keyword>
<proteinExistence type="predicted"/>
<protein>
    <submittedName>
        <fullName evidence="1">Uncharacterized protein</fullName>
    </submittedName>
</protein>
<reference evidence="1" key="1">
    <citation type="submission" date="2021-05" db="EMBL/GenBank/DDBJ databases">
        <title>The genome of the haptophyte Pavlova lutheri (Diacronema luteri, Pavlovales) - a model for lipid biosynthesis in eukaryotic algae.</title>
        <authorList>
            <person name="Hulatt C.J."/>
            <person name="Posewitz M.C."/>
        </authorList>
    </citation>
    <scope>NUCLEOTIDE SEQUENCE</scope>
    <source>
        <strain evidence="1">NIVA-4/92</strain>
    </source>
</reference>
<evidence type="ECO:0000313" key="1">
    <source>
        <dbReference type="EMBL" id="KAG8466215.1"/>
    </source>
</evidence>
<name>A0A8J5XQV3_DIALT</name>
<comment type="caution">
    <text evidence="1">The sequence shown here is derived from an EMBL/GenBank/DDBJ whole genome shotgun (WGS) entry which is preliminary data.</text>
</comment>
<organism evidence="1 2">
    <name type="scientific">Diacronema lutheri</name>
    <name type="common">Unicellular marine alga</name>
    <name type="synonym">Monochrysis lutheri</name>
    <dbReference type="NCBI Taxonomy" id="2081491"/>
    <lineage>
        <taxon>Eukaryota</taxon>
        <taxon>Haptista</taxon>
        <taxon>Haptophyta</taxon>
        <taxon>Pavlovophyceae</taxon>
        <taxon>Pavlovales</taxon>
        <taxon>Pavlovaceae</taxon>
        <taxon>Diacronema</taxon>
    </lineage>
</organism>
<evidence type="ECO:0000313" key="2">
    <source>
        <dbReference type="Proteomes" id="UP000751190"/>
    </source>
</evidence>
<accession>A0A8J5XQV3</accession>
<dbReference type="EMBL" id="JAGTXO010000008">
    <property type="protein sequence ID" value="KAG8466215.1"/>
    <property type="molecule type" value="Genomic_DNA"/>
</dbReference>
<sequence>MFKLFEDMTGSAASTCSRSRAVPRVGDAIDRNAGHPPAFRRRDLLVPPAGDHDRLLRLRATGARVEVKPFELEQIRELAFAASQQCASGLLSGGWDTHADTCFQQAQQLSAISTCTQLSRQTAPQRCTAASERLLGWPSPLSSSAWAARSAQRTRSCSGSFLF</sequence>
<dbReference type="AlphaFoldDB" id="A0A8J5XQV3"/>
<dbReference type="Proteomes" id="UP000751190">
    <property type="component" value="Unassembled WGS sequence"/>
</dbReference>